<dbReference type="EMBL" id="JAIWQS010000001">
    <property type="protein sequence ID" value="KAJ8773984.1"/>
    <property type="molecule type" value="Genomic_DNA"/>
</dbReference>
<dbReference type="Pfam" id="PF01535">
    <property type="entry name" value="PPR"/>
    <property type="match status" value="5"/>
</dbReference>
<reference evidence="4 5" key="1">
    <citation type="submission" date="2021-09" db="EMBL/GenBank/DDBJ databases">
        <title>Genomic insights and catalytic innovation underlie evolution of tropane alkaloids biosynthesis.</title>
        <authorList>
            <person name="Wang Y.-J."/>
            <person name="Tian T."/>
            <person name="Huang J.-P."/>
            <person name="Huang S.-X."/>
        </authorList>
    </citation>
    <scope>NUCLEOTIDE SEQUENCE [LARGE SCALE GENOMIC DNA]</scope>
    <source>
        <strain evidence="4">KIB-2018</strain>
        <tissue evidence="4">Leaf</tissue>
    </source>
</reference>
<name>A0AAV8U7B0_9ROSI</name>
<dbReference type="FunFam" id="1.25.40.10:FF:000393">
    <property type="entry name" value="Pentatricopeptide repeat-containing protein At1g20230"/>
    <property type="match status" value="2"/>
</dbReference>
<comment type="similarity">
    <text evidence="2">Belongs to the PPR family. PCMP-E subfamily.</text>
</comment>
<dbReference type="Pfam" id="PF13041">
    <property type="entry name" value="PPR_2"/>
    <property type="match status" value="3"/>
</dbReference>
<dbReference type="GO" id="GO:0003723">
    <property type="term" value="F:RNA binding"/>
    <property type="evidence" value="ECO:0007669"/>
    <property type="project" value="InterPro"/>
</dbReference>
<evidence type="ECO:0000256" key="3">
    <source>
        <dbReference type="PROSITE-ProRule" id="PRU00708"/>
    </source>
</evidence>
<feature type="repeat" description="PPR" evidence="3">
    <location>
        <begin position="377"/>
        <end position="411"/>
    </location>
</feature>
<dbReference type="AlphaFoldDB" id="A0AAV8U7B0"/>
<dbReference type="InterPro" id="IPR046960">
    <property type="entry name" value="PPR_At4g14850-like_plant"/>
</dbReference>
<accession>A0AAV8U7B0</accession>
<protein>
    <recommendedName>
        <fullName evidence="6">Pentatricopeptide repeat-containing protein At1g17630</fullName>
    </recommendedName>
</protein>
<comment type="caution">
    <text evidence="4">The sequence shown here is derived from an EMBL/GenBank/DDBJ whole genome shotgun (WGS) entry which is preliminary data.</text>
</comment>
<feature type="repeat" description="PPR" evidence="3">
    <location>
        <begin position="513"/>
        <end position="543"/>
    </location>
</feature>
<dbReference type="Gene3D" id="1.25.40.10">
    <property type="entry name" value="Tetratricopeptide repeat domain"/>
    <property type="match status" value="5"/>
</dbReference>
<dbReference type="InterPro" id="IPR011990">
    <property type="entry name" value="TPR-like_helical_dom_sf"/>
</dbReference>
<dbReference type="Proteomes" id="UP001159364">
    <property type="component" value="Linkage Group LG01"/>
</dbReference>
<dbReference type="InterPro" id="IPR046848">
    <property type="entry name" value="E_motif"/>
</dbReference>
<gene>
    <name evidence="4" type="ORF">K2173_009415</name>
</gene>
<dbReference type="PANTHER" id="PTHR47926:SF389">
    <property type="entry name" value="PENTATRICOPEPTIDE PROTEIN-RELATED"/>
    <property type="match status" value="1"/>
</dbReference>
<dbReference type="PROSITE" id="PS51375">
    <property type="entry name" value="PPR"/>
    <property type="match status" value="6"/>
</dbReference>
<evidence type="ECO:0000256" key="2">
    <source>
        <dbReference type="ARBA" id="ARBA00061659"/>
    </source>
</evidence>
<dbReference type="FunFam" id="1.25.40.10:FF:000031">
    <property type="entry name" value="Pentatricopeptide repeat-containing protein mitochondrial"/>
    <property type="match status" value="1"/>
</dbReference>
<evidence type="ECO:0000256" key="1">
    <source>
        <dbReference type="ARBA" id="ARBA00022737"/>
    </source>
</evidence>
<dbReference type="Pfam" id="PF20431">
    <property type="entry name" value="E_motif"/>
    <property type="match status" value="1"/>
</dbReference>
<dbReference type="FunFam" id="1.25.40.10:FF:000280">
    <property type="entry name" value="Pentatricopeptide repeat-containing protein"/>
    <property type="match status" value="1"/>
</dbReference>
<feature type="repeat" description="PPR" evidence="3">
    <location>
        <begin position="237"/>
        <end position="271"/>
    </location>
</feature>
<evidence type="ECO:0008006" key="6">
    <source>
        <dbReference type="Google" id="ProtNLM"/>
    </source>
</evidence>
<proteinExistence type="inferred from homology"/>
<organism evidence="4 5">
    <name type="scientific">Erythroxylum novogranatense</name>
    <dbReference type="NCBI Taxonomy" id="1862640"/>
    <lineage>
        <taxon>Eukaryota</taxon>
        <taxon>Viridiplantae</taxon>
        <taxon>Streptophyta</taxon>
        <taxon>Embryophyta</taxon>
        <taxon>Tracheophyta</taxon>
        <taxon>Spermatophyta</taxon>
        <taxon>Magnoliopsida</taxon>
        <taxon>eudicotyledons</taxon>
        <taxon>Gunneridae</taxon>
        <taxon>Pentapetalae</taxon>
        <taxon>rosids</taxon>
        <taxon>fabids</taxon>
        <taxon>Malpighiales</taxon>
        <taxon>Erythroxylaceae</taxon>
        <taxon>Erythroxylum</taxon>
    </lineage>
</organism>
<keyword evidence="5" id="KW-1185">Reference proteome</keyword>
<keyword evidence="1" id="KW-0677">Repeat</keyword>
<dbReference type="GO" id="GO:0009451">
    <property type="term" value="P:RNA modification"/>
    <property type="evidence" value="ECO:0007669"/>
    <property type="project" value="InterPro"/>
</dbReference>
<feature type="repeat" description="PPR" evidence="3">
    <location>
        <begin position="307"/>
        <end position="341"/>
    </location>
</feature>
<dbReference type="NCBIfam" id="TIGR00756">
    <property type="entry name" value="PPR"/>
    <property type="match status" value="5"/>
</dbReference>
<evidence type="ECO:0000313" key="4">
    <source>
        <dbReference type="EMBL" id="KAJ8773984.1"/>
    </source>
</evidence>
<dbReference type="InterPro" id="IPR002885">
    <property type="entry name" value="PPR_rpt"/>
</dbReference>
<evidence type="ECO:0000313" key="5">
    <source>
        <dbReference type="Proteomes" id="UP001159364"/>
    </source>
</evidence>
<feature type="repeat" description="PPR" evidence="3">
    <location>
        <begin position="478"/>
        <end position="512"/>
    </location>
</feature>
<sequence>MLCHFSSNLRCSVSFVRHYQTHFVSHQQFINHNDLLHDFDLLLRHCFSVQHCKQVHASIVVTGCNFSAFLAARVVSVYARFERVFDARKVFDATPFECKSNLLLWNSILRVNVSHGYFGNALNLFVKMRKLEICGDGFTFPLLIRACAHVGSSSLCKIIHGQVLEMGLENRIHVANELMGMYAKQGRMRDARILFDRMLVRSCISWNIMISSYAFNYDSRGALEIFKKMESEGLEPNSVTWTSLMSSHARSGQHLQTIDFFRSMMMRKVSVNAEVVAVVLSVCTDLGAFENGKMIHGYAIKGGFEDYLFVKNALISVYGKCGAVNDAENLFMEMRNKNIVSWNSLITSYAEAGLCDKALGAFLQLKRLEDCQMLGPNVVSWSALISGFAAHGRGEESLELFRQMQLANVMANSVTLSSVLSICAELAILNLGKEIHGHVIRASMDGNILVGNGLLNMYTKCGCLEEGHLVFEKIQNKDLISWNSMIMGYGMHGLGVNALRTFYQMTKSGNRPDVVTFVAVLSACSHAGLVTEGRKIFDQMIMEYKIETQMEHYACMVDLLGRSGLLEEAIKFVKNMPMEPNVFVWSALLNSCRMHRNTEIAEETASHVLNLNIETTGSYMLLSNIYSASGRWDDSAKIRASARTKGLKKNPGQSWIEVKNSIYMFSAGNNVLEGLHEVYEILEQLTLQMEDEDFIAENYIIQVSFEKETESDHTGIESC</sequence>
<dbReference type="PANTHER" id="PTHR47926">
    <property type="entry name" value="PENTATRICOPEPTIDE REPEAT-CONTAINING PROTEIN"/>
    <property type="match status" value="1"/>
</dbReference>
<feature type="repeat" description="PPR" evidence="3">
    <location>
        <begin position="202"/>
        <end position="236"/>
    </location>
</feature>